<name>X1RGK4_9ZZZZ</name>
<feature type="transmembrane region" description="Helical" evidence="1">
    <location>
        <begin position="161"/>
        <end position="179"/>
    </location>
</feature>
<keyword evidence="1" id="KW-1133">Transmembrane helix</keyword>
<feature type="non-terminal residue" evidence="2">
    <location>
        <position position="1"/>
    </location>
</feature>
<keyword evidence="1" id="KW-0472">Membrane</keyword>
<organism evidence="2">
    <name type="scientific">marine sediment metagenome</name>
    <dbReference type="NCBI Taxonomy" id="412755"/>
    <lineage>
        <taxon>unclassified sequences</taxon>
        <taxon>metagenomes</taxon>
        <taxon>ecological metagenomes</taxon>
    </lineage>
</organism>
<comment type="caution">
    <text evidence="2">The sequence shown here is derived from an EMBL/GenBank/DDBJ whole genome shotgun (WGS) entry which is preliminary data.</text>
</comment>
<dbReference type="AlphaFoldDB" id="X1RGK4"/>
<evidence type="ECO:0000256" key="1">
    <source>
        <dbReference type="SAM" id="Phobius"/>
    </source>
</evidence>
<evidence type="ECO:0000313" key="2">
    <source>
        <dbReference type="EMBL" id="GAI79748.1"/>
    </source>
</evidence>
<sequence length="267" mass="30043">ISRWTEGNYIAIIIGVLGMLSLFIIGMTIKPDLMNHIKSWMLWVWNGLFTISLTLTILVHQIIPEYGIRFPGFPDAYPIVAFATTWTQHIPLVLMILLSPIIYIDFVLLSREMLKIKPKPSKIGGSFALGAGLYIVIMIFMQLLPTVWGYFYAIGYAFRDLYWLAFLVPGVLLTLPIFLIKKKTFNFDKTTQKMKSKSIIIAILGLIFVGTVAGTIITTPYPTTPSEAKTSLIIMTYNIRQGVNDSGDKNYDGQLELIRSVNPDILA</sequence>
<reference evidence="2" key="1">
    <citation type="journal article" date="2014" name="Front. Microbiol.">
        <title>High frequency of phylogenetically diverse reductive dehalogenase-homologous genes in deep subseafloor sedimentary metagenomes.</title>
        <authorList>
            <person name="Kawai M."/>
            <person name="Futagami T."/>
            <person name="Toyoda A."/>
            <person name="Takaki Y."/>
            <person name="Nishi S."/>
            <person name="Hori S."/>
            <person name="Arai W."/>
            <person name="Tsubouchi T."/>
            <person name="Morono Y."/>
            <person name="Uchiyama I."/>
            <person name="Ito T."/>
            <person name="Fujiyama A."/>
            <person name="Inagaki F."/>
            <person name="Takami H."/>
        </authorList>
    </citation>
    <scope>NUCLEOTIDE SEQUENCE</scope>
    <source>
        <strain evidence="2">Expedition CK06-06</strain>
    </source>
</reference>
<dbReference type="EMBL" id="BARW01010723">
    <property type="protein sequence ID" value="GAI79748.1"/>
    <property type="molecule type" value="Genomic_DNA"/>
</dbReference>
<feature type="transmembrane region" description="Helical" evidence="1">
    <location>
        <begin position="131"/>
        <end position="155"/>
    </location>
</feature>
<feature type="transmembrane region" description="Helical" evidence="1">
    <location>
        <begin position="6"/>
        <end position="28"/>
    </location>
</feature>
<accession>X1RGK4</accession>
<feature type="non-terminal residue" evidence="2">
    <location>
        <position position="267"/>
    </location>
</feature>
<feature type="transmembrane region" description="Helical" evidence="1">
    <location>
        <begin position="40"/>
        <end position="63"/>
    </location>
</feature>
<proteinExistence type="predicted"/>
<keyword evidence="1" id="KW-0812">Transmembrane</keyword>
<feature type="transmembrane region" description="Helical" evidence="1">
    <location>
        <begin position="90"/>
        <end position="110"/>
    </location>
</feature>
<feature type="transmembrane region" description="Helical" evidence="1">
    <location>
        <begin position="199"/>
        <end position="221"/>
    </location>
</feature>
<protein>
    <submittedName>
        <fullName evidence="2">Uncharacterized protein</fullName>
    </submittedName>
</protein>
<gene>
    <name evidence="2" type="ORF">S12H4_20987</name>
</gene>